<dbReference type="RefSeq" id="XP_055874503.1">
    <property type="nucleotide sequence ID" value="XM_056018528.1"/>
</dbReference>
<evidence type="ECO:0000256" key="2">
    <source>
        <dbReference type="SAM" id="MobiDB-lite"/>
    </source>
</evidence>
<evidence type="ECO:0000313" key="5">
    <source>
        <dbReference type="RefSeq" id="XP_055874503.1"/>
    </source>
</evidence>
<dbReference type="PROSITE" id="PS50871">
    <property type="entry name" value="C1Q"/>
    <property type="match status" value="1"/>
</dbReference>
<feature type="compositionally biased region" description="Polar residues" evidence="2">
    <location>
        <begin position="192"/>
        <end position="203"/>
    </location>
</feature>
<dbReference type="InterPro" id="IPR008983">
    <property type="entry name" value="Tumour_necrosis_fac-like_dom"/>
</dbReference>
<dbReference type="OrthoDB" id="6158548at2759"/>
<proteinExistence type="predicted"/>
<reference evidence="5" key="1">
    <citation type="submission" date="2025-08" db="UniProtKB">
        <authorList>
            <consortium name="RefSeq"/>
        </authorList>
    </citation>
    <scope>IDENTIFICATION</scope>
</reference>
<protein>
    <submittedName>
        <fullName evidence="5">Uncharacterized protein LOC129924286</fullName>
    </submittedName>
</protein>
<evidence type="ECO:0000313" key="4">
    <source>
        <dbReference type="Proteomes" id="UP001165740"/>
    </source>
</evidence>
<dbReference type="Pfam" id="PF00386">
    <property type="entry name" value="C1q"/>
    <property type="match status" value="1"/>
</dbReference>
<dbReference type="SUPFAM" id="SSF49842">
    <property type="entry name" value="TNF-like"/>
    <property type="match status" value="1"/>
</dbReference>
<keyword evidence="4" id="KW-1185">Reference proteome</keyword>
<evidence type="ECO:0000259" key="3">
    <source>
        <dbReference type="PROSITE" id="PS50871"/>
    </source>
</evidence>
<feature type="region of interest" description="Disordered" evidence="2">
    <location>
        <begin position="183"/>
        <end position="203"/>
    </location>
</feature>
<name>A0A9W2ZHW7_BIOGL</name>
<keyword evidence="1" id="KW-0175">Coiled coil</keyword>
<sequence>NIQKKIKKLEQKSFEQETKIDSTLEQVQENETQNDSKFEELINELQEASEFLTNLQNQNKKLSEKVQENNEQMRELLSITETYGHLPQELANQKERLESFQQVNESEYKGLVIKMEEFIQGHSATSNQLNTNYEHLLNLAEANKTDLSQLKTCISNDALSNIKEMCTDRDEHVKRIGRRLRETSDRNRKKNVNLNTKIQPNTETTSRLQVKFKSLQKKVTGNFNTTKLLIRPLKSSILEIADQFSTYKSHTQELELMKSKMTTAEGEILKLSNDHSKLLNKSPRDVMAACRLQINDSKVMNFKKETILTCFNSCLLNIGNCYNRNTGIFTAPCNGLYLCSLMLESENFVAEKFLIYDRKSDVESKRGTTHTNKTNAVACLVTVLLLNQGDEIYIKPANDIAKIKLSSSSYFLCVLLQQN</sequence>
<dbReference type="AlphaFoldDB" id="A0A9W2ZHW7"/>
<feature type="coiled-coil region" evidence="1">
    <location>
        <begin position="6"/>
        <end position="79"/>
    </location>
</feature>
<organism evidence="4 5">
    <name type="scientific">Biomphalaria glabrata</name>
    <name type="common">Bloodfluke planorb</name>
    <name type="synonym">Freshwater snail</name>
    <dbReference type="NCBI Taxonomy" id="6526"/>
    <lineage>
        <taxon>Eukaryota</taxon>
        <taxon>Metazoa</taxon>
        <taxon>Spiralia</taxon>
        <taxon>Lophotrochozoa</taxon>
        <taxon>Mollusca</taxon>
        <taxon>Gastropoda</taxon>
        <taxon>Heterobranchia</taxon>
        <taxon>Euthyneura</taxon>
        <taxon>Panpulmonata</taxon>
        <taxon>Hygrophila</taxon>
        <taxon>Lymnaeoidea</taxon>
        <taxon>Planorbidae</taxon>
        <taxon>Biomphalaria</taxon>
    </lineage>
</organism>
<feature type="non-terminal residue" evidence="5">
    <location>
        <position position="1"/>
    </location>
</feature>
<gene>
    <name evidence="5" type="primary">LOC129924286</name>
</gene>
<dbReference type="InterPro" id="IPR001073">
    <property type="entry name" value="C1q_dom"/>
</dbReference>
<dbReference type="Proteomes" id="UP001165740">
    <property type="component" value="Chromosome 1"/>
</dbReference>
<feature type="domain" description="C1q" evidence="3">
    <location>
        <begin position="281"/>
        <end position="419"/>
    </location>
</feature>
<dbReference type="Gene3D" id="2.60.120.40">
    <property type="match status" value="1"/>
</dbReference>
<accession>A0A9W2ZHW7</accession>
<evidence type="ECO:0000256" key="1">
    <source>
        <dbReference type="SAM" id="Coils"/>
    </source>
</evidence>
<dbReference type="GeneID" id="129924286"/>